<dbReference type="Pfam" id="PF00172">
    <property type="entry name" value="Zn_clus"/>
    <property type="match status" value="1"/>
</dbReference>
<dbReference type="RefSeq" id="XP_007879266.1">
    <property type="nucleotide sequence ID" value="XM_007881075.1"/>
</dbReference>
<evidence type="ECO:0000313" key="3">
    <source>
        <dbReference type="EMBL" id="EPQ28752.1"/>
    </source>
</evidence>
<gene>
    <name evidence="3" type="ORF">PFL1_03555</name>
</gene>
<dbReference type="GO" id="GO:0008270">
    <property type="term" value="F:zinc ion binding"/>
    <property type="evidence" value="ECO:0007669"/>
    <property type="project" value="InterPro"/>
</dbReference>
<reference evidence="3 4" key="1">
    <citation type="journal article" date="2013" name="Plant Cell">
        <title>The transition from a phytopathogenic smut ancestor to an anamorphic biocontrol agent deciphered by comparative whole-genome analysis.</title>
        <authorList>
            <person name="Lefebvre F."/>
            <person name="Joly D.L."/>
            <person name="Labbe C."/>
            <person name="Teichmann B."/>
            <person name="Linning R."/>
            <person name="Belzile F."/>
            <person name="Bakkeren G."/>
            <person name="Belanger R.R."/>
        </authorList>
    </citation>
    <scope>NUCLEOTIDE SEQUENCE [LARGE SCALE GENOMIC DNA]</scope>
    <source>
        <strain evidence="3 4">PF-1</strain>
    </source>
</reference>
<dbReference type="KEGG" id="pfp:PFL1_03555"/>
<dbReference type="EMBL" id="KE361633">
    <property type="protein sequence ID" value="EPQ28752.1"/>
    <property type="molecule type" value="Genomic_DNA"/>
</dbReference>
<dbReference type="eggNOG" id="ENOG502RE0F">
    <property type="taxonomic scope" value="Eukaryota"/>
</dbReference>
<proteinExistence type="predicted"/>
<dbReference type="SUPFAM" id="SSF57701">
    <property type="entry name" value="Zn2/Cys6 DNA-binding domain"/>
    <property type="match status" value="1"/>
</dbReference>
<dbReference type="OrthoDB" id="2123952at2759"/>
<accession>A0A061H771</accession>
<dbReference type="AlphaFoldDB" id="A0A061H771"/>
<dbReference type="Proteomes" id="UP000053664">
    <property type="component" value="Unassembled WGS sequence"/>
</dbReference>
<feature type="domain" description="Zn(2)-C6 fungal-type" evidence="2">
    <location>
        <begin position="63"/>
        <end position="107"/>
    </location>
</feature>
<sequence length="444" mass="47948">MLTPISLNTTPVKAESSAHKRCCSPDGKSAIRDVENASKLKAIKENLKAKKEAKGPILKRKMACATCRRRKLRCDAARPRCSTCARSQASAEAAGHPSAVPPGPCSYDCDQHDEPVQSRFFANGSFHALTFHSNYRAPMNGPMEPLHHIENLNVLPQSSPYGVWTWGEVPLTPSRQPNYQHSASAMSTPITATPTRPPPLLTSTPMRRIISPGLTINATPMQDNDVFYSPSSQPMWTPPPPQQQLSVEPMFVSPMVSPLVANFSEAMYATSSSSSAASTPSLMSARHVRSPFPMMQDLGTPASLAPSTPCSETFDTNFLGPPIMPTRMLSPQEQQLKCTNFLESLEPMPCDLFDFNNGSNGMSAAPQESFALLGHNQLGLVDGPVESKLQEPFTSLQLGLPDLPSFQLDAATSTMATPSSLSGAMPFDMAPPGAMPVNTTEWAF</sequence>
<dbReference type="Gene3D" id="4.10.240.10">
    <property type="entry name" value="Zn(2)-C6 fungal-type DNA-binding domain"/>
    <property type="match status" value="1"/>
</dbReference>
<organism evidence="3 4">
    <name type="scientific">Pseudozyma flocculosa PF-1</name>
    <dbReference type="NCBI Taxonomy" id="1277687"/>
    <lineage>
        <taxon>Eukaryota</taxon>
        <taxon>Fungi</taxon>
        <taxon>Dikarya</taxon>
        <taxon>Basidiomycota</taxon>
        <taxon>Ustilaginomycotina</taxon>
        <taxon>Ustilaginomycetes</taxon>
        <taxon>Ustilaginales</taxon>
        <taxon>Ustilaginaceae</taxon>
        <taxon>Pseudozyma</taxon>
    </lineage>
</organism>
<dbReference type="InterPro" id="IPR001138">
    <property type="entry name" value="Zn2Cys6_DnaBD"/>
</dbReference>
<evidence type="ECO:0000313" key="4">
    <source>
        <dbReference type="Proteomes" id="UP000053664"/>
    </source>
</evidence>
<name>A0A061H771_9BASI</name>
<protein>
    <recommendedName>
        <fullName evidence="2">Zn(2)-C6 fungal-type domain-containing protein</fullName>
    </recommendedName>
</protein>
<dbReference type="PROSITE" id="PS50048">
    <property type="entry name" value="ZN2_CY6_FUNGAL_2"/>
    <property type="match status" value="1"/>
</dbReference>
<dbReference type="CDD" id="cd00067">
    <property type="entry name" value="GAL4"/>
    <property type="match status" value="1"/>
</dbReference>
<dbReference type="GeneID" id="19317664"/>
<dbReference type="HOGENOM" id="CLU_622757_0_0_1"/>
<dbReference type="GO" id="GO:0000981">
    <property type="term" value="F:DNA-binding transcription factor activity, RNA polymerase II-specific"/>
    <property type="evidence" value="ECO:0007669"/>
    <property type="project" value="InterPro"/>
</dbReference>
<feature type="region of interest" description="Disordered" evidence="1">
    <location>
        <begin position="186"/>
        <end position="205"/>
    </location>
</feature>
<evidence type="ECO:0000256" key="1">
    <source>
        <dbReference type="SAM" id="MobiDB-lite"/>
    </source>
</evidence>
<dbReference type="InterPro" id="IPR036864">
    <property type="entry name" value="Zn2-C6_fun-type_DNA-bd_sf"/>
</dbReference>
<evidence type="ECO:0000259" key="2">
    <source>
        <dbReference type="PROSITE" id="PS50048"/>
    </source>
</evidence>
<dbReference type="SMART" id="SM00066">
    <property type="entry name" value="GAL4"/>
    <property type="match status" value="1"/>
</dbReference>